<dbReference type="EMBL" id="SACP01000003">
    <property type="protein sequence ID" value="RVU20596.1"/>
    <property type="molecule type" value="Genomic_DNA"/>
</dbReference>
<name>A0A3S2VDN6_9HYPH</name>
<evidence type="ECO:0000313" key="3">
    <source>
        <dbReference type="Proteomes" id="UP000286997"/>
    </source>
</evidence>
<gene>
    <name evidence="2" type="ORF">EOE48_04385</name>
</gene>
<accession>A0A3S2VDN6</accession>
<dbReference type="Proteomes" id="UP000286997">
    <property type="component" value="Unassembled WGS sequence"/>
</dbReference>
<dbReference type="OrthoDB" id="7999172at2"/>
<sequence length="77" mass="8144">MSTFRLHVATRSRAPSGEGGADAVAIEAPSLRHAQAVVLGRADEHFGADAASAWMTDEDGRRVWSLQIDEDRAPAGA</sequence>
<evidence type="ECO:0000256" key="1">
    <source>
        <dbReference type="SAM" id="MobiDB-lite"/>
    </source>
</evidence>
<keyword evidence="3" id="KW-1185">Reference proteome</keyword>
<comment type="caution">
    <text evidence="2">The sequence shown here is derived from an EMBL/GenBank/DDBJ whole genome shotgun (WGS) entry which is preliminary data.</text>
</comment>
<feature type="region of interest" description="Disordered" evidence="1">
    <location>
        <begin position="1"/>
        <end position="21"/>
    </location>
</feature>
<evidence type="ECO:0000313" key="2">
    <source>
        <dbReference type="EMBL" id="RVU20596.1"/>
    </source>
</evidence>
<proteinExistence type="predicted"/>
<dbReference type="RefSeq" id="WP_127727571.1">
    <property type="nucleotide sequence ID" value="NZ_SACP01000003.1"/>
</dbReference>
<organism evidence="2 3">
    <name type="scientific">Methylobacterium oryzihabitans</name>
    <dbReference type="NCBI Taxonomy" id="2499852"/>
    <lineage>
        <taxon>Bacteria</taxon>
        <taxon>Pseudomonadati</taxon>
        <taxon>Pseudomonadota</taxon>
        <taxon>Alphaproteobacteria</taxon>
        <taxon>Hyphomicrobiales</taxon>
        <taxon>Methylobacteriaceae</taxon>
        <taxon>Methylobacterium</taxon>
    </lineage>
</organism>
<dbReference type="AlphaFoldDB" id="A0A3S2VDN6"/>
<reference evidence="2 3" key="1">
    <citation type="submission" date="2019-01" db="EMBL/GenBank/DDBJ databases">
        <authorList>
            <person name="Chen W.-M."/>
        </authorList>
    </citation>
    <scope>NUCLEOTIDE SEQUENCE [LARGE SCALE GENOMIC DNA]</scope>
    <source>
        <strain evidence="2 3">TER-1</strain>
    </source>
</reference>
<protein>
    <submittedName>
        <fullName evidence="2">Uncharacterized protein</fullName>
    </submittedName>
</protein>